<evidence type="ECO:0000259" key="4">
    <source>
        <dbReference type="PROSITE" id="PS50893"/>
    </source>
</evidence>
<proteinExistence type="predicted"/>
<sequence length="225" mass="24985">MGIVVNDITKSFGDPPTYALNGITLKIEDGEFVSLSGKSGSGKSTLLYILSSLDNPTLGKVQISGREVITMNSDDLYEFRNQKMGFIFQFHYLIGELTTLENILMPARKFQQEAEKLPEARALLEQFELHEKASRYPRQLSGGEQQRVAIARALLMKPQYLFADEPTGSLDTANAEKVMTIIKEVNRAQGTTVVLVTHDPDYAAMAQRQIQLADGRVIKDQTSAV</sequence>
<dbReference type="Pfam" id="PF00005">
    <property type="entry name" value="ABC_tran"/>
    <property type="match status" value="1"/>
</dbReference>
<dbReference type="GO" id="GO:0005524">
    <property type="term" value="F:ATP binding"/>
    <property type="evidence" value="ECO:0007669"/>
    <property type="project" value="UniProtKB-KW"/>
</dbReference>
<dbReference type="InterPro" id="IPR003439">
    <property type="entry name" value="ABC_transporter-like_ATP-bd"/>
</dbReference>
<dbReference type="Proteomes" id="UP001152321">
    <property type="component" value="Unassembled WGS sequence"/>
</dbReference>
<dbReference type="EMBL" id="JANRMI010000004">
    <property type="protein sequence ID" value="MDG0817678.1"/>
    <property type="molecule type" value="Genomic_DNA"/>
</dbReference>
<evidence type="ECO:0000256" key="1">
    <source>
        <dbReference type="ARBA" id="ARBA00022448"/>
    </source>
</evidence>
<comment type="caution">
    <text evidence="5">The sequence shown here is derived from an EMBL/GenBank/DDBJ whole genome shotgun (WGS) entry which is preliminary data.</text>
</comment>
<dbReference type="CDD" id="cd03255">
    <property type="entry name" value="ABC_MJ0796_LolCDE_FtsE"/>
    <property type="match status" value="1"/>
</dbReference>
<dbReference type="InterPro" id="IPR015854">
    <property type="entry name" value="ABC_transpr_LolD-like"/>
</dbReference>
<dbReference type="PANTHER" id="PTHR24220">
    <property type="entry name" value="IMPORT ATP-BINDING PROTEIN"/>
    <property type="match status" value="1"/>
</dbReference>
<dbReference type="RefSeq" id="WP_277579150.1">
    <property type="nucleotide sequence ID" value="NZ_JANRMI010000004.1"/>
</dbReference>
<organism evidence="5 6">
    <name type="scientific">Bdellovibrio svalbardensis</name>
    <dbReference type="NCBI Taxonomy" id="2972972"/>
    <lineage>
        <taxon>Bacteria</taxon>
        <taxon>Pseudomonadati</taxon>
        <taxon>Bdellovibrionota</taxon>
        <taxon>Bdellovibrionia</taxon>
        <taxon>Bdellovibrionales</taxon>
        <taxon>Pseudobdellovibrionaceae</taxon>
        <taxon>Bdellovibrio</taxon>
    </lineage>
</organism>
<protein>
    <submittedName>
        <fullName evidence="5">ABC transporter ATP-binding protein</fullName>
    </submittedName>
</protein>
<keyword evidence="2" id="KW-0547">Nucleotide-binding</keyword>
<dbReference type="InterPro" id="IPR017871">
    <property type="entry name" value="ABC_transporter-like_CS"/>
</dbReference>
<dbReference type="PANTHER" id="PTHR24220:SF86">
    <property type="entry name" value="ABC TRANSPORTER ABCH.1"/>
    <property type="match status" value="1"/>
</dbReference>
<accession>A0ABT6DLJ4</accession>
<dbReference type="SUPFAM" id="SSF52540">
    <property type="entry name" value="P-loop containing nucleoside triphosphate hydrolases"/>
    <property type="match status" value="1"/>
</dbReference>
<dbReference type="PROSITE" id="PS00211">
    <property type="entry name" value="ABC_TRANSPORTER_1"/>
    <property type="match status" value="1"/>
</dbReference>
<feature type="domain" description="ABC transporter" evidence="4">
    <location>
        <begin position="3"/>
        <end position="225"/>
    </location>
</feature>
<evidence type="ECO:0000313" key="5">
    <source>
        <dbReference type="EMBL" id="MDG0817678.1"/>
    </source>
</evidence>
<evidence type="ECO:0000313" key="6">
    <source>
        <dbReference type="Proteomes" id="UP001152321"/>
    </source>
</evidence>
<reference evidence="5" key="1">
    <citation type="submission" date="2022-08" db="EMBL/GenBank/DDBJ databases">
        <title>Novel Bdellovibrio Species Isolated from Svalbard: Designation Bdellovibrio svalbardensis.</title>
        <authorList>
            <person name="Mitchell R.J."/>
            <person name="Choi S.Y."/>
        </authorList>
    </citation>
    <scope>NUCLEOTIDE SEQUENCE</scope>
    <source>
        <strain evidence="5">PAP01</strain>
    </source>
</reference>
<name>A0ABT6DLJ4_9BACT</name>
<dbReference type="SMART" id="SM00382">
    <property type="entry name" value="AAA"/>
    <property type="match status" value="1"/>
</dbReference>
<dbReference type="Gene3D" id="3.40.50.300">
    <property type="entry name" value="P-loop containing nucleotide triphosphate hydrolases"/>
    <property type="match status" value="1"/>
</dbReference>
<dbReference type="InterPro" id="IPR017911">
    <property type="entry name" value="MacB-like_ATP-bd"/>
</dbReference>
<evidence type="ECO:0000256" key="3">
    <source>
        <dbReference type="ARBA" id="ARBA00022840"/>
    </source>
</evidence>
<keyword evidence="3 5" id="KW-0067">ATP-binding</keyword>
<dbReference type="PROSITE" id="PS50893">
    <property type="entry name" value="ABC_TRANSPORTER_2"/>
    <property type="match status" value="1"/>
</dbReference>
<keyword evidence="6" id="KW-1185">Reference proteome</keyword>
<keyword evidence="1" id="KW-0813">Transport</keyword>
<dbReference type="InterPro" id="IPR027417">
    <property type="entry name" value="P-loop_NTPase"/>
</dbReference>
<gene>
    <name evidence="5" type="ORF">NWE73_14955</name>
</gene>
<dbReference type="InterPro" id="IPR003593">
    <property type="entry name" value="AAA+_ATPase"/>
</dbReference>
<evidence type="ECO:0000256" key="2">
    <source>
        <dbReference type="ARBA" id="ARBA00022741"/>
    </source>
</evidence>